<organism evidence="1 2">
    <name type="scientific">Streptococcus parasanguinis</name>
    <dbReference type="NCBI Taxonomy" id="1318"/>
    <lineage>
        <taxon>Bacteria</taxon>
        <taxon>Bacillati</taxon>
        <taxon>Bacillota</taxon>
        <taxon>Bacilli</taxon>
        <taxon>Lactobacillales</taxon>
        <taxon>Streptococcaceae</taxon>
        <taxon>Streptococcus</taxon>
    </lineage>
</organism>
<gene>
    <name evidence="1" type="ORF">DWZ19_06070</name>
</gene>
<reference evidence="1 2" key="1">
    <citation type="submission" date="2018-08" db="EMBL/GenBank/DDBJ databases">
        <title>A genome reference for cultivated species of the human gut microbiota.</title>
        <authorList>
            <person name="Zou Y."/>
            <person name="Xue W."/>
            <person name="Luo G."/>
        </authorList>
    </citation>
    <scope>NUCLEOTIDE SEQUENCE [LARGE SCALE GENOMIC DNA]</scope>
    <source>
        <strain evidence="1 2">AF30-12BH</strain>
    </source>
</reference>
<name>A0AAE8AM91_STRPA</name>
<protein>
    <submittedName>
        <fullName evidence="1">Uncharacterized protein</fullName>
    </submittedName>
</protein>
<evidence type="ECO:0000313" key="2">
    <source>
        <dbReference type="Proteomes" id="UP000285725"/>
    </source>
</evidence>
<sequence>MKITIANKNQGIRSRNLIPFCEKMTNPEKSLKKILTKKLLIDILVKYSIAGMAELADAQD</sequence>
<dbReference type="AlphaFoldDB" id="A0AAE8AM91"/>
<dbReference type="EMBL" id="QRQU01000003">
    <property type="protein sequence ID" value="RHN25783.1"/>
    <property type="molecule type" value="Genomic_DNA"/>
</dbReference>
<accession>A0AAE8AM91</accession>
<evidence type="ECO:0000313" key="1">
    <source>
        <dbReference type="EMBL" id="RHN25783.1"/>
    </source>
</evidence>
<comment type="caution">
    <text evidence="1">The sequence shown here is derived from an EMBL/GenBank/DDBJ whole genome shotgun (WGS) entry which is preliminary data.</text>
</comment>
<dbReference type="Proteomes" id="UP000285725">
    <property type="component" value="Unassembled WGS sequence"/>
</dbReference>
<proteinExistence type="predicted"/>